<comment type="catalytic activity">
    <reaction evidence="4 5">
        <text>an acyl phosphate + H2O = a carboxylate + phosphate + H(+)</text>
        <dbReference type="Rhea" id="RHEA:14965"/>
        <dbReference type="ChEBI" id="CHEBI:15377"/>
        <dbReference type="ChEBI" id="CHEBI:15378"/>
        <dbReference type="ChEBI" id="CHEBI:29067"/>
        <dbReference type="ChEBI" id="CHEBI:43474"/>
        <dbReference type="ChEBI" id="CHEBI:59918"/>
        <dbReference type="EC" id="3.6.1.7"/>
    </reaction>
</comment>
<evidence type="ECO:0000313" key="8">
    <source>
        <dbReference type="Proteomes" id="UP000324726"/>
    </source>
</evidence>
<dbReference type="InterPro" id="IPR036046">
    <property type="entry name" value="Acylphosphatase-like_dom_sf"/>
</dbReference>
<evidence type="ECO:0000256" key="6">
    <source>
        <dbReference type="RuleBase" id="RU004168"/>
    </source>
</evidence>
<sequence>MTEQPQVRLTAWCHGHVQGVGFRWWVAGQAKALGLAGSATNYPDGRVLVVAEGARHLAEELLDRLQPGALTNPQRPGQVTTVVELWGEPKGAVGFERR</sequence>
<evidence type="ECO:0000313" key="7">
    <source>
        <dbReference type="EMBL" id="TYR17056.1"/>
    </source>
</evidence>
<dbReference type="InterPro" id="IPR020456">
    <property type="entry name" value="Acylphosphatase"/>
</dbReference>
<organism evidence="7 8">
    <name type="scientific">Corynebacterium urealyticum</name>
    <dbReference type="NCBI Taxonomy" id="43771"/>
    <lineage>
        <taxon>Bacteria</taxon>
        <taxon>Bacillati</taxon>
        <taxon>Actinomycetota</taxon>
        <taxon>Actinomycetes</taxon>
        <taxon>Mycobacteriales</taxon>
        <taxon>Corynebacteriaceae</taxon>
        <taxon>Corynebacterium</taxon>
    </lineage>
</organism>
<dbReference type="RefSeq" id="WP_015381516.1">
    <property type="nucleotide sequence ID" value="NZ_CP065982.1"/>
</dbReference>
<reference evidence="7 8" key="1">
    <citation type="submission" date="2019-08" db="EMBL/GenBank/DDBJ databases">
        <title>Draft genome of C. urealyticum strain VH4248.</title>
        <authorList>
            <person name="Navas J."/>
        </authorList>
    </citation>
    <scope>NUCLEOTIDE SEQUENCE [LARGE SCALE GENOMIC DNA]</scope>
    <source>
        <strain evidence="7 8">VH4248</strain>
    </source>
</reference>
<evidence type="ECO:0000256" key="4">
    <source>
        <dbReference type="ARBA" id="ARBA00047645"/>
    </source>
</evidence>
<protein>
    <recommendedName>
        <fullName evidence="3 5">acylphosphatase</fullName>
        <ecNumber evidence="2 5">3.6.1.7</ecNumber>
    </recommendedName>
</protein>
<comment type="similarity">
    <text evidence="1 6">Belongs to the acylphosphatase family.</text>
</comment>
<dbReference type="EMBL" id="VSZI01000002">
    <property type="protein sequence ID" value="TYR17056.1"/>
    <property type="molecule type" value="Genomic_DNA"/>
</dbReference>
<dbReference type="Pfam" id="PF00708">
    <property type="entry name" value="Acylphosphatase"/>
    <property type="match status" value="1"/>
</dbReference>
<dbReference type="NCBIfam" id="NF010997">
    <property type="entry name" value="PRK14422.1"/>
    <property type="match status" value="1"/>
</dbReference>
<dbReference type="PROSITE" id="PS51160">
    <property type="entry name" value="ACYLPHOSPHATASE_3"/>
    <property type="match status" value="1"/>
</dbReference>
<keyword evidence="5 7" id="KW-0378">Hydrolase</keyword>
<dbReference type="GO" id="GO:0003998">
    <property type="term" value="F:acylphosphatase activity"/>
    <property type="evidence" value="ECO:0007669"/>
    <property type="project" value="UniProtKB-EC"/>
</dbReference>
<comment type="caution">
    <text evidence="7">The sequence shown here is derived from an EMBL/GenBank/DDBJ whole genome shotgun (WGS) entry which is preliminary data.</text>
</comment>
<feature type="active site" evidence="5">
    <location>
        <position position="41"/>
    </location>
</feature>
<dbReference type="AlphaFoldDB" id="A0A5D4FFV8"/>
<dbReference type="Proteomes" id="UP000324726">
    <property type="component" value="Unassembled WGS sequence"/>
</dbReference>
<evidence type="ECO:0000256" key="3">
    <source>
        <dbReference type="ARBA" id="ARBA00015991"/>
    </source>
</evidence>
<accession>A0A5D4FFV8</accession>
<dbReference type="Gene3D" id="3.30.70.100">
    <property type="match status" value="1"/>
</dbReference>
<feature type="active site" evidence="5">
    <location>
        <position position="23"/>
    </location>
</feature>
<proteinExistence type="inferred from homology"/>
<dbReference type="InterPro" id="IPR001792">
    <property type="entry name" value="Acylphosphatase-like_dom"/>
</dbReference>
<name>A0A5D4FFV8_9CORY</name>
<dbReference type="PANTHER" id="PTHR47268:SF4">
    <property type="entry name" value="ACYLPHOSPHATASE"/>
    <property type="match status" value="1"/>
</dbReference>
<evidence type="ECO:0000256" key="5">
    <source>
        <dbReference type="PROSITE-ProRule" id="PRU00520"/>
    </source>
</evidence>
<dbReference type="EC" id="3.6.1.7" evidence="2 5"/>
<dbReference type="SUPFAM" id="SSF54975">
    <property type="entry name" value="Acylphosphatase/BLUF domain-like"/>
    <property type="match status" value="1"/>
</dbReference>
<evidence type="ECO:0000256" key="2">
    <source>
        <dbReference type="ARBA" id="ARBA00012150"/>
    </source>
</evidence>
<dbReference type="PANTHER" id="PTHR47268">
    <property type="entry name" value="ACYLPHOSPHATASE"/>
    <property type="match status" value="1"/>
</dbReference>
<evidence type="ECO:0000256" key="1">
    <source>
        <dbReference type="ARBA" id="ARBA00005614"/>
    </source>
</evidence>
<gene>
    <name evidence="7" type="ORF">FYJ87_09520</name>
</gene>